<comment type="caution">
    <text evidence="1">The sequence shown here is derived from an EMBL/GenBank/DDBJ whole genome shotgun (WGS) entry which is preliminary data.</text>
</comment>
<keyword evidence="2" id="KW-1185">Reference proteome</keyword>
<sequence length="47" mass="5623">MFQKLSHFPKEKASPFINWIQISVSLTKFIQPFPVFSRVIFQVDEYC</sequence>
<evidence type="ECO:0000313" key="2">
    <source>
        <dbReference type="Proteomes" id="UP001141253"/>
    </source>
</evidence>
<gene>
    <name evidence="1" type="ORF">OIU77_012081</name>
</gene>
<evidence type="ECO:0000313" key="1">
    <source>
        <dbReference type="EMBL" id="KAJ6322127.1"/>
    </source>
</evidence>
<name>A0ABQ9A2D9_9ROSI</name>
<organism evidence="1 2">
    <name type="scientific">Salix suchowensis</name>
    <dbReference type="NCBI Taxonomy" id="1278906"/>
    <lineage>
        <taxon>Eukaryota</taxon>
        <taxon>Viridiplantae</taxon>
        <taxon>Streptophyta</taxon>
        <taxon>Embryophyta</taxon>
        <taxon>Tracheophyta</taxon>
        <taxon>Spermatophyta</taxon>
        <taxon>Magnoliopsida</taxon>
        <taxon>eudicotyledons</taxon>
        <taxon>Gunneridae</taxon>
        <taxon>Pentapetalae</taxon>
        <taxon>rosids</taxon>
        <taxon>fabids</taxon>
        <taxon>Malpighiales</taxon>
        <taxon>Salicaceae</taxon>
        <taxon>Saliceae</taxon>
        <taxon>Salix</taxon>
    </lineage>
</organism>
<protein>
    <submittedName>
        <fullName evidence="1">Uncharacterized protein</fullName>
    </submittedName>
</protein>
<dbReference type="Proteomes" id="UP001141253">
    <property type="component" value="Chromosome 8"/>
</dbReference>
<proteinExistence type="predicted"/>
<reference evidence="1" key="1">
    <citation type="submission" date="2022-10" db="EMBL/GenBank/DDBJ databases">
        <authorList>
            <person name="Hyden B.L."/>
            <person name="Feng K."/>
            <person name="Yates T."/>
            <person name="Jawdy S."/>
            <person name="Smart L.B."/>
            <person name="Muchero W."/>
        </authorList>
    </citation>
    <scope>NUCLEOTIDE SEQUENCE</scope>
    <source>
        <tissue evidence="1">Shoot tip</tissue>
    </source>
</reference>
<reference evidence="1" key="2">
    <citation type="journal article" date="2023" name="Int. J. Mol. Sci.">
        <title>De Novo Assembly and Annotation of 11 Diverse Shrub Willow (Salix) Genomes Reveals Novel Gene Organization in Sex-Linked Regions.</title>
        <authorList>
            <person name="Hyden B."/>
            <person name="Feng K."/>
            <person name="Yates T.B."/>
            <person name="Jawdy S."/>
            <person name="Cereghino C."/>
            <person name="Smart L.B."/>
            <person name="Muchero W."/>
        </authorList>
    </citation>
    <scope>NUCLEOTIDE SEQUENCE</scope>
    <source>
        <tissue evidence="1">Shoot tip</tissue>
    </source>
</reference>
<accession>A0ABQ9A2D9</accession>
<dbReference type="EMBL" id="JAPFFI010000023">
    <property type="protein sequence ID" value="KAJ6322127.1"/>
    <property type="molecule type" value="Genomic_DNA"/>
</dbReference>